<organism evidence="8 9">
    <name type="scientific">Arenibacter aquaticus</name>
    <dbReference type="NCBI Taxonomy" id="2489054"/>
    <lineage>
        <taxon>Bacteria</taxon>
        <taxon>Pseudomonadati</taxon>
        <taxon>Bacteroidota</taxon>
        <taxon>Flavobacteriia</taxon>
        <taxon>Flavobacteriales</taxon>
        <taxon>Flavobacteriaceae</taxon>
        <taxon>Arenibacter</taxon>
    </lineage>
</organism>
<evidence type="ECO:0000313" key="8">
    <source>
        <dbReference type="EMBL" id="RTE54774.1"/>
    </source>
</evidence>
<dbReference type="GO" id="GO:0009279">
    <property type="term" value="C:cell outer membrane"/>
    <property type="evidence" value="ECO:0007669"/>
    <property type="project" value="UniProtKB-SubCell"/>
</dbReference>
<gene>
    <name evidence="8" type="ORF">EHW67_06300</name>
</gene>
<comment type="subcellular location">
    <subcellularLocation>
        <location evidence="1">Cell outer membrane</location>
    </subcellularLocation>
</comment>
<dbReference type="EMBL" id="RQPJ01000002">
    <property type="protein sequence ID" value="RTE54774.1"/>
    <property type="molecule type" value="Genomic_DNA"/>
</dbReference>
<name>A0A430K6V2_9FLAO</name>
<keyword evidence="5" id="KW-0998">Cell outer membrane</keyword>
<evidence type="ECO:0000256" key="4">
    <source>
        <dbReference type="ARBA" id="ARBA00023136"/>
    </source>
</evidence>
<comment type="similarity">
    <text evidence="2">Belongs to the SusD family.</text>
</comment>
<dbReference type="Proteomes" id="UP000267585">
    <property type="component" value="Unassembled WGS sequence"/>
</dbReference>
<comment type="caution">
    <text evidence="8">The sequence shown here is derived from an EMBL/GenBank/DDBJ whole genome shotgun (WGS) entry which is preliminary data.</text>
</comment>
<dbReference type="AlphaFoldDB" id="A0A430K6V2"/>
<proteinExistence type="inferred from homology"/>
<evidence type="ECO:0000256" key="2">
    <source>
        <dbReference type="ARBA" id="ARBA00006275"/>
    </source>
</evidence>
<dbReference type="Pfam" id="PF07980">
    <property type="entry name" value="SusD_RagB"/>
    <property type="match status" value="1"/>
</dbReference>
<keyword evidence="4" id="KW-0472">Membrane</keyword>
<feature type="domain" description="SusD-like N-terminal" evidence="7">
    <location>
        <begin position="113"/>
        <end position="238"/>
    </location>
</feature>
<evidence type="ECO:0000256" key="5">
    <source>
        <dbReference type="ARBA" id="ARBA00023237"/>
    </source>
</evidence>
<keyword evidence="3" id="KW-0732">Signal</keyword>
<evidence type="ECO:0000256" key="3">
    <source>
        <dbReference type="ARBA" id="ARBA00022729"/>
    </source>
</evidence>
<dbReference type="Pfam" id="PF14322">
    <property type="entry name" value="SusD-like_3"/>
    <property type="match status" value="1"/>
</dbReference>
<feature type="domain" description="RagB/SusD" evidence="6">
    <location>
        <begin position="351"/>
        <end position="617"/>
    </location>
</feature>
<keyword evidence="9" id="KW-1185">Reference proteome</keyword>
<dbReference type="SUPFAM" id="SSF48452">
    <property type="entry name" value="TPR-like"/>
    <property type="match status" value="1"/>
</dbReference>
<accession>A0A430K6V2</accession>
<dbReference type="InterPro" id="IPR012944">
    <property type="entry name" value="SusD_RagB_dom"/>
</dbReference>
<protein>
    <submittedName>
        <fullName evidence="8">RagB/SusD family nutrient uptake outer membrane protein</fullName>
    </submittedName>
</protein>
<evidence type="ECO:0000313" key="9">
    <source>
        <dbReference type="Proteomes" id="UP000267585"/>
    </source>
</evidence>
<evidence type="ECO:0000259" key="7">
    <source>
        <dbReference type="Pfam" id="PF14322"/>
    </source>
</evidence>
<dbReference type="InterPro" id="IPR011990">
    <property type="entry name" value="TPR-like_helical_dom_sf"/>
</dbReference>
<evidence type="ECO:0000259" key="6">
    <source>
        <dbReference type="Pfam" id="PF07980"/>
    </source>
</evidence>
<dbReference type="Gene3D" id="1.25.40.390">
    <property type="match status" value="1"/>
</dbReference>
<sequence length="617" mass="69038">MGIGSKSIPLRHRYLILKLKNIQMKNIIYKVLPCVMVLFASCADEFIDLAPPASITDEVYYTEAEHFLTGSNRFYTNLIGWGDQGIYADHGSDLVGYTEDSDMQIYSRGDTQAPESDSYYSGAYSAIRDMNLLLARAEEYSGEGSIAEYVAATKFHRAWQYFFLVQRYGGVTLVTEPLDVDSEELYGPRNSRYEVVAQILADLDDAIAGLPAEQEISSSDKGKISKWAAMAFKAEVLLHEATWMKYVGDTTDGDGISTGAGSAGFDTGNINNYLQEVVTLTKTVMDQGGYELWNHNDALDNLSSNFLFNLEDGGSNPGGFDKASNKEFIFYNKYDFTFRQAGTLVSHVFEGRVKPSRKMMDMFLCDDGLPIDQSQRFMGYANTEDEFQNRDLRMRAYFTYHKNLGEIPETGDVTLNGTNNFGYFNSKFMSWKWGTDEAYRATTTEAYDMPFIRLAEVYLMYAEALYELNGSLSDAQMNESINLVKARAGLPPISNTFLTVNGMDIGTEIRRERTIELYAESATRFNDLKRWGIAEEELGETIYGAVIEGTAYEGNTALYDPAAYGFGEGTTTTGVGPRRAVIVQPSSIRNFSRNNYLFPLPTSQTGLNDQLLQNPGY</sequence>
<dbReference type="InterPro" id="IPR033985">
    <property type="entry name" value="SusD-like_N"/>
</dbReference>
<reference evidence="8 9" key="1">
    <citation type="submission" date="2018-11" db="EMBL/GenBank/DDBJ databases">
        <title>Arenibacter aquaticus sp.nov., a marine bacterium isolated from surface seawater in the South China Sea.</title>
        <authorList>
            <person name="Guo J."/>
            <person name="Sun J."/>
        </authorList>
    </citation>
    <scope>NUCLEOTIDE SEQUENCE [LARGE SCALE GENOMIC DNA]</scope>
    <source>
        <strain evidence="8 9">GUO666</strain>
    </source>
</reference>
<evidence type="ECO:0000256" key="1">
    <source>
        <dbReference type="ARBA" id="ARBA00004442"/>
    </source>
</evidence>